<dbReference type="Proteomes" id="UP000634529">
    <property type="component" value="Unassembled WGS sequence"/>
</dbReference>
<dbReference type="InterPro" id="IPR000182">
    <property type="entry name" value="GNAT_dom"/>
</dbReference>
<proteinExistence type="predicted"/>
<sequence length="137" mass="15795">MKLHTADYRCAEVVARFFAKHIQASHDGISNLEFLCPDGAKAACRRQQVIIAAEESKLVGALRFYRRKTSNSASLYQFALNERFRGNGVIAKMLRKIDVEYIEASCSTMSTFNVYYEKTGWQCVQESRGMYIWKYQL</sequence>
<dbReference type="InterPro" id="IPR016181">
    <property type="entry name" value="Acyl_CoA_acyltransferase"/>
</dbReference>
<dbReference type="SUPFAM" id="SSF55729">
    <property type="entry name" value="Acyl-CoA N-acyltransferases (Nat)"/>
    <property type="match status" value="1"/>
</dbReference>
<feature type="domain" description="N-acetyltransferase" evidence="1">
    <location>
        <begin position="1"/>
        <end position="137"/>
    </location>
</feature>
<dbReference type="Gene3D" id="3.40.630.30">
    <property type="match status" value="1"/>
</dbReference>
<dbReference type="Pfam" id="PF00583">
    <property type="entry name" value="Acetyltransf_1"/>
    <property type="match status" value="1"/>
</dbReference>
<reference evidence="2 3" key="1">
    <citation type="submission" date="2020-09" db="EMBL/GenBank/DDBJ databases">
        <title>Paenibacillus sp. CAU 1523 isolated from sand of Haeundae Beach.</title>
        <authorList>
            <person name="Kim W."/>
        </authorList>
    </citation>
    <scope>NUCLEOTIDE SEQUENCE [LARGE SCALE GENOMIC DNA]</scope>
    <source>
        <strain evidence="2 3">CAU 1523</strain>
    </source>
</reference>
<comment type="caution">
    <text evidence="2">The sequence shown here is derived from an EMBL/GenBank/DDBJ whole genome shotgun (WGS) entry which is preliminary data.</text>
</comment>
<gene>
    <name evidence="2" type="ORF">IFO66_01860</name>
</gene>
<dbReference type="EMBL" id="JACYTN010000001">
    <property type="protein sequence ID" value="MBD8497037.1"/>
    <property type="molecule type" value="Genomic_DNA"/>
</dbReference>
<evidence type="ECO:0000259" key="1">
    <source>
        <dbReference type="PROSITE" id="PS51186"/>
    </source>
</evidence>
<name>A0ABR9ASP2_9BACL</name>
<keyword evidence="3" id="KW-1185">Reference proteome</keyword>
<accession>A0ABR9ASP2</accession>
<protein>
    <submittedName>
        <fullName evidence="2">N-acetyltransferase</fullName>
    </submittedName>
</protein>
<evidence type="ECO:0000313" key="2">
    <source>
        <dbReference type="EMBL" id="MBD8497037.1"/>
    </source>
</evidence>
<organism evidence="2 3">
    <name type="scientific">Paenibacillus arenosi</name>
    <dbReference type="NCBI Taxonomy" id="2774142"/>
    <lineage>
        <taxon>Bacteria</taxon>
        <taxon>Bacillati</taxon>
        <taxon>Bacillota</taxon>
        <taxon>Bacilli</taxon>
        <taxon>Bacillales</taxon>
        <taxon>Paenibacillaceae</taxon>
        <taxon>Paenibacillus</taxon>
    </lineage>
</organism>
<dbReference type="RefSeq" id="WP_192023492.1">
    <property type="nucleotide sequence ID" value="NZ_JACYTN010000001.1"/>
</dbReference>
<dbReference type="PROSITE" id="PS51186">
    <property type="entry name" value="GNAT"/>
    <property type="match status" value="1"/>
</dbReference>
<evidence type="ECO:0000313" key="3">
    <source>
        <dbReference type="Proteomes" id="UP000634529"/>
    </source>
</evidence>